<dbReference type="InterPro" id="IPR036457">
    <property type="entry name" value="PPM-type-like_dom_sf"/>
</dbReference>
<protein>
    <recommendedName>
        <fullName evidence="3">PPM-type phosphatase domain-containing protein</fullName>
    </recommendedName>
</protein>
<evidence type="ECO:0000256" key="2">
    <source>
        <dbReference type="SAM" id="Phobius"/>
    </source>
</evidence>
<feature type="transmembrane region" description="Helical" evidence="2">
    <location>
        <begin position="93"/>
        <end position="111"/>
    </location>
</feature>
<dbReference type="PANTHER" id="PTHR43156:SF2">
    <property type="entry name" value="STAGE II SPORULATION PROTEIN E"/>
    <property type="match status" value="1"/>
</dbReference>
<comment type="caution">
    <text evidence="4">The sequence shown here is derived from an EMBL/GenBank/DDBJ whole genome shotgun (WGS) entry which is preliminary data.</text>
</comment>
<dbReference type="PANTHER" id="PTHR43156">
    <property type="entry name" value="STAGE II SPORULATION PROTEIN E-RELATED"/>
    <property type="match status" value="1"/>
</dbReference>
<feature type="domain" description="PPM-type phosphatase" evidence="3">
    <location>
        <begin position="140"/>
        <end position="365"/>
    </location>
</feature>
<evidence type="ECO:0000256" key="1">
    <source>
        <dbReference type="ARBA" id="ARBA00022801"/>
    </source>
</evidence>
<dbReference type="PATRIC" id="fig|1075402.3.peg.321"/>
<feature type="transmembrane region" description="Helical" evidence="2">
    <location>
        <begin position="21"/>
        <end position="39"/>
    </location>
</feature>
<keyword evidence="2" id="KW-0472">Membrane</keyword>
<dbReference type="GO" id="GO:0016791">
    <property type="term" value="F:phosphatase activity"/>
    <property type="evidence" value="ECO:0007669"/>
    <property type="project" value="TreeGrafter"/>
</dbReference>
<dbReference type="STRING" id="1075402.AN216_20705"/>
<dbReference type="Gene3D" id="3.60.40.10">
    <property type="entry name" value="PPM-type phosphatase domain"/>
    <property type="match status" value="1"/>
</dbReference>
<dbReference type="EMBL" id="LJGU01000141">
    <property type="protein sequence ID" value="OEU96435.1"/>
    <property type="molecule type" value="Genomic_DNA"/>
</dbReference>
<dbReference type="InterPro" id="IPR001932">
    <property type="entry name" value="PPM-type_phosphatase-like_dom"/>
</dbReference>
<gene>
    <name evidence="4" type="ORF">AN216_20705</name>
</gene>
<dbReference type="FunFam" id="3.60.40.10:FF:000058">
    <property type="entry name" value="Stage II sporulation protein E"/>
    <property type="match status" value="1"/>
</dbReference>
<dbReference type="Proteomes" id="UP000176101">
    <property type="component" value="Unassembled WGS sequence"/>
</dbReference>
<reference evidence="4 5" key="1">
    <citation type="journal article" date="2016" name="Front. Microbiol.">
        <title>Comparative Genomics Analysis of Streptomyces Species Reveals Their Adaptation to the Marine Environment and Their Diversity at the Genomic Level.</title>
        <authorList>
            <person name="Tian X."/>
            <person name="Zhang Z."/>
            <person name="Yang T."/>
            <person name="Chen M."/>
            <person name="Li J."/>
            <person name="Chen F."/>
            <person name="Yang J."/>
            <person name="Li W."/>
            <person name="Zhang B."/>
            <person name="Zhang Z."/>
            <person name="Wu J."/>
            <person name="Zhang C."/>
            <person name="Long L."/>
            <person name="Xiao J."/>
        </authorList>
    </citation>
    <scope>NUCLEOTIDE SEQUENCE [LARGE SCALE GENOMIC DNA]</scope>
    <source>
        <strain evidence="4 5">SCSIO 02100</strain>
    </source>
</reference>
<evidence type="ECO:0000259" key="3">
    <source>
        <dbReference type="SMART" id="SM00331"/>
    </source>
</evidence>
<evidence type="ECO:0000313" key="5">
    <source>
        <dbReference type="Proteomes" id="UP000176101"/>
    </source>
</evidence>
<dbReference type="AlphaFoldDB" id="A0A1E7JXN4"/>
<keyword evidence="5" id="KW-1185">Reference proteome</keyword>
<name>A0A1E7JXN4_9ACTN</name>
<keyword evidence="2" id="KW-0812">Transmembrane</keyword>
<dbReference type="SMART" id="SM00331">
    <property type="entry name" value="PP2C_SIG"/>
    <property type="match status" value="1"/>
</dbReference>
<sequence length="385" mass="40167">MADPVAGAAARGSLRTRRYTRWLPAGLIATGTLVDLLVPPDYVPGALFAAAPLAAAPLMSLWVTVGYGVLSTVVLTLLLLLNGPAFGGETALLVLDMCAIVLLSLGLSVFVRRTGRRLASVRDVAEAAQLAVLPMPPARIRGFEIAARYAAAESDARIGGDLYAVQDTPHGVRLIIGDVRGKGLDSVASVAVVIGAFRESAEEESTLEGVCARLDRALQREGERRLGAEGLEEFTTAVVAEVPVSDPNLVRVVNRGHPAPLVLVDGEVREVDPPDAALPLGIRGVGHWPDRAALARLPPGAQLLFYTDGLSESRDSEGRFYDPVERLAGKHFRGSQEALDAVVADVAAYTGGRTADDMALLALGAPDSGRAAACAGRAPMPGGVP</sequence>
<keyword evidence="2" id="KW-1133">Transmembrane helix</keyword>
<proteinExistence type="predicted"/>
<keyword evidence="1" id="KW-0378">Hydrolase</keyword>
<dbReference type="Pfam" id="PF07228">
    <property type="entry name" value="SpoIIE"/>
    <property type="match status" value="1"/>
</dbReference>
<organism evidence="4 5">
    <name type="scientific">Streptomyces oceani</name>
    <dbReference type="NCBI Taxonomy" id="1075402"/>
    <lineage>
        <taxon>Bacteria</taxon>
        <taxon>Bacillati</taxon>
        <taxon>Actinomycetota</taxon>
        <taxon>Actinomycetes</taxon>
        <taxon>Kitasatosporales</taxon>
        <taxon>Streptomycetaceae</taxon>
        <taxon>Streptomyces</taxon>
    </lineage>
</organism>
<dbReference type="InterPro" id="IPR052016">
    <property type="entry name" value="Bact_Sigma-Reg"/>
</dbReference>
<evidence type="ECO:0000313" key="4">
    <source>
        <dbReference type="EMBL" id="OEU96435.1"/>
    </source>
</evidence>
<feature type="transmembrane region" description="Helical" evidence="2">
    <location>
        <begin position="59"/>
        <end position="81"/>
    </location>
</feature>
<accession>A0A1E7JXN4</accession>